<dbReference type="EMBL" id="JACDUH010000002">
    <property type="protein sequence ID" value="MBA2851432.1"/>
    <property type="molecule type" value="Genomic_DNA"/>
</dbReference>
<accession>A0A7J9NUS5</accession>
<dbReference type="GO" id="GO:0016740">
    <property type="term" value="F:transferase activity"/>
    <property type="evidence" value="ECO:0007669"/>
    <property type="project" value="UniProtKB-KW"/>
</dbReference>
<dbReference type="Gene3D" id="3.40.50.620">
    <property type="entry name" value="HUPs"/>
    <property type="match status" value="1"/>
</dbReference>
<evidence type="ECO:0000313" key="2">
    <source>
        <dbReference type="EMBL" id="MBA2851432.1"/>
    </source>
</evidence>
<dbReference type="AlphaFoldDB" id="A0A7J9NUS5"/>
<dbReference type="InterPro" id="IPR050128">
    <property type="entry name" value="Sulfate_adenylyltrnsfr_sub2"/>
</dbReference>
<dbReference type="InterPro" id="IPR002500">
    <property type="entry name" value="PAPS_reduct_dom"/>
</dbReference>
<sequence length="259" mass="30974">MVVKIQSLGIVSFIISLSGGKDSTAMTLKLFELGYRVDEIIFFDTGWEFPQIIENIDKLEKYLEKTYNWTKGITRLRPKESFDFLLEEKEIQKGKRQGEKGYGWCQPSRYRSARWCTGQKEKTITKYLNQTYGGSKNYVQYIGFAYDEKRRMKENVNQLYPLNDFKFSEKRALRYCYEKGFDFGGLYRYFRRVSCWCCPLQGDKELKNLFLNFPALWEKLKEMDSKTYNQFRAKYTLEEFESKWKTQKLIEYCNCGIEV</sequence>
<gene>
    <name evidence="2" type="ORF">HNP86_001585</name>
</gene>
<reference evidence="2 3" key="1">
    <citation type="submission" date="2020-07" db="EMBL/GenBank/DDBJ databases">
        <title>Genomic Encyclopedia of Type Strains, Phase IV (KMG-V): Genome sequencing to study the core and pangenomes of soil and plant-associated prokaryotes.</title>
        <authorList>
            <person name="Whitman W."/>
        </authorList>
    </citation>
    <scope>NUCLEOTIDE SEQUENCE [LARGE SCALE GENOMIC DNA]</scope>
    <source>
        <strain evidence="2 3">A1</strain>
    </source>
</reference>
<dbReference type="PANTHER" id="PTHR43196">
    <property type="entry name" value="SULFATE ADENYLYLTRANSFERASE SUBUNIT 2"/>
    <property type="match status" value="1"/>
</dbReference>
<keyword evidence="2" id="KW-0808">Transferase</keyword>
<dbReference type="SUPFAM" id="SSF52402">
    <property type="entry name" value="Adenine nucleotide alpha hydrolases-like"/>
    <property type="match status" value="1"/>
</dbReference>
<evidence type="ECO:0000259" key="1">
    <source>
        <dbReference type="Pfam" id="PF01507"/>
    </source>
</evidence>
<comment type="caution">
    <text evidence="2">The sequence shown here is derived from an EMBL/GenBank/DDBJ whole genome shotgun (WGS) entry which is preliminary data.</text>
</comment>
<protein>
    <submittedName>
        <fullName evidence="2">3'-phosphoadenosine 5'-phosphosulfate sulfotransferase (PAPS reductase)/FAD synthetase</fullName>
    </submittedName>
</protein>
<dbReference type="Pfam" id="PF01507">
    <property type="entry name" value="PAPS_reduct"/>
    <property type="match status" value="1"/>
</dbReference>
<dbReference type="Proteomes" id="UP000564425">
    <property type="component" value="Unassembled WGS sequence"/>
</dbReference>
<feature type="domain" description="Phosphoadenosine phosphosulphate reductase" evidence="1">
    <location>
        <begin position="14"/>
        <end position="63"/>
    </location>
</feature>
<dbReference type="InterPro" id="IPR014729">
    <property type="entry name" value="Rossmann-like_a/b/a_fold"/>
</dbReference>
<dbReference type="PANTHER" id="PTHR43196:SF2">
    <property type="entry name" value="PHOSPHOADENOSINE PHOSPHOSULFATE REDUCTASE"/>
    <property type="match status" value="1"/>
</dbReference>
<organism evidence="2 3">
    <name type="scientific">Methanococcus maripaludis</name>
    <name type="common">Methanococcus deltae</name>
    <dbReference type="NCBI Taxonomy" id="39152"/>
    <lineage>
        <taxon>Archaea</taxon>
        <taxon>Methanobacteriati</taxon>
        <taxon>Methanobacteriota</taxon>
        <taxon>Methanomada group</taxon>
        <taxon>Methanococci</taxon>
        <taxon>Methanococcales</taxon>
        <taxon>Methanococcaceae</taxon>
        <taxon>Methanococcus</taxon>
    </lineage>
</organism>
<name>A0A7J9NUS5_METMI</name>
<evidence type="ECO:0000313" key="3">
    <source>
        <dbReference type="Proteomes" id="UP000564425"/>
    </source>
</evidence>
<proteinExistence type="predicted"/>